<evidence type="ECO:0000313" key="6">
    <source>
        <dbReference type="Proteomes" id="UP000756346"/>
    </source>
</evidence>
<dbReference type="OrthoDB" id="5344325at2759"/>
<dbReference type="SMART" id="SM00066">
    <property type="entry name" value="GAL4"/>
    <property type="match status" value="1"/>
</dbReference>
<dbReference type="GeneID" id="70180473"/>
<dbReference type="InterPro" id="IPR050613">
    <property type="entry name" value="Sec_Metabolite_Reg"/>
</dbReference>
<dbReference type="PROSITE" id="PS50048">
    <property type="entry name" value="ZN2_CY6_FUNGAL_2"/>
    <property type="match status" value="1"/>
</dbReference>
<dbReference type="GO" id="GO:0006351">
    <property type="term" value="P:DNA-templated transcription"/>
    <property type="evidence" value="ECO:0007669"/>
    <property type="project" value="InterPro"/>
</dbReference>
<dbReference type="PANTHER" id="PTHR31001:SF84">
    <property type="entry name" value="FUNGAL SPECIFIC TRANSCRIPTION FACTOR"/>
    <property type="match status" value="1"/>
</dbReference>
<comment type="caution">
    <text evidence="5">The sequence shown here is derived from an EMBL/GenBank/DDBJ whole genome shotgun (WGS) entry which is preliminary data.</text>
</comment>
<feature type="domain" description="Zn(2)-C6 fungal-type" evidence="4">
    <location>
        <begin position="14"/>
        <end position="45"/>
    </location>
</feature>
<dbReference type="EMBL" id="JAGTJQ010000014">
    <property type="protein sequence ID" value="KAH7012483.1"/>
    <property type="molecule type" value="Genomic_DNA"/>
</dbReference>
<dbReference type="SUPFAM" id="SSF57701">
    <property type="entry name" value="Zn2/Cys6 DNA-binding domain"/>
    <property type="match status" value="1"/>
</dbReference>
<name>A0A9P8XR82_9PEZI</name>
<keyword evidence="2" id="KW-0479">Metal-binding</keyword>
<dbReference type="PANTHER" id="PTHR31001">
    <property type="entry name" value="UNCHARACTERIZED TRANSCRIPTIONAL REGULATORY PROTEIN"/>
    <property type="match status" value="1"/>
</dbReference>
<evidence type="ECO:0000256" key="1">
    <source>
        <dbReference type="ARBA" id="ARBA00004123"/>
    </source>
</evidence>
<accession>A0A9P8XR82</accession>
<dbReference type="Gene3D" id="4.10.240.10">
    <property type="entry name" value="Zn(2)-C6 fungal-type DNA-binding domain"/>
    <property type="match status" value="1"/>
</dbReference>
<reference evidence="5" key="1">
    <citation type="journal article" date="2021" name="Nat. Commun.">
        <title>Genetic determinants of endophytism in the Arabidopsis root mycobiome.</title>
        <authorList>
            <person name="Mesny F."/>
            <person name="Miyauchi S."/>
            <person name="Thiergart T."/>
            <person name="Pickel B."/>
            <person name="Atanasova L."/>
            <person name="Karlsson M."/>
            <person name="Huettel B."/>
            <person name="Barry K.W."/>
            <person name="Haridas S."/>
            <person name="Chen C."/>
            <person name="Bauer D."/>
            <person name="Andreopoulos W."/>
            <person name="Pangilinan J."/>
            <person name="LaButti K."/>
            <person name="Riley R."/>
            <person name="Lipzen A."/>
            <person name="Clum A."/>
            <person name="Drula E."/>
            <person name="Henrissat B."/>
            <person name="Kohler A."/>
            <person name="Grigoriev I.V."/>
            <person name="Martin F.M."/>
            <person name="Hacquard S."/>
        </authorList>
    </citation>
    <scope>NUCLEOTIDE SEQUENCE</scope>
    <source>
        <strain evidence="5">MPI-CAGE-CH-0230</strain>
    </source>
</reference>
<keyword evidence="6" id="KW-1185">Reference proteome</keyword>
<protein>
    <submittedName>
        <fullName evidence="5">Fungal-specific transcription factor domain-containing protein</fullName>
    </submittedName>
</protein>
<dbReference type="CDD" id="cd00067">
    <property type="entry name" value="GAL4"/>
    <property type="match status" value="1"/>
</dbReference>
<keyword evidence="3" id="KW-0539">Nucleus</keyword>
<dbReference type="CDD" id="cd12148">
    <property type="entry name" value="fungal_TF_MHR"/>
    <property type="match status" value="1"/>
</dbReference>
<gene>
    <name evidence="5" type="ORF">B0I36DRAFT_256306</name>
</gene>
<dbReference type="GO" id="GO:0000981">
    <property type="term" value="F:DNA-binding transcription factor activity, RNA polymerase II-specific"/>
    <property type="evidence" value="ECO:0007669"/>
    <property type="project" value="InterPro"/>
</dbReference>
<dbReference type="GO" id="GO:0005634">
    <property type="term" value="C:nucleus"/>
    <property type="evidence" value="ECO:0007669"/>
    <property type="project" value="UniProtKB-SubCell"/>
</dbReference>
<comment type="subcellular location">
    <subcellularLocation>
        <location evidence="1">Nucleus</location>
    </subcellularLocation>
</comment>
<dbReference type="Pfam" id="PF00172">
    <property type="entry name" value="Zn_clus"/>
    <property type="match status" value="1"/>
</dbReference>
<proteinExistence type="predicted"/>
<dbReference type="RefSeq" id="XP_046004748.1">
    <property type="nucleotide sequence ID" value="XM_046150927.1"/>
</dbReference>
<evidence type="ECO:0000313" key="5">
    <source>
        <dbReference type="EMBL" id="KAH7012483.1"/>
    </source>
</evidence>
<dbReference type="InterPro" id="IPR007219">
    <property type="entry name" value="XnlR_reg_dom"/>
</dbReference>
<dbReference type="Proteomes" id="UP000756346">
    <property type="component" value="Unassembled WGS sequence"/>
</dbReference>
<evidence type="ECO:0000259" key="4">
    <source>
        <dbReference type="PROSITE" id="PS50048"/>
    </source>
</evidence>
<dbReference type="SMART" id="SM00906">
    <property type="entry name" value="Fungal_trans"/>
    <property type="match status" value="1"/>
</dbReference>
<sequence>MKSCSAETKSIRLACTECRRRKQKCSRDWPCNPCQQRNAASRCRFHHEPRLRDLIKPEGVSRSSGDDRAETPTDQLGSAFRHLGYMPSHHLSDILTGVETIASTDTAKLCLMSPWASKLERALQILPPRSLTRPDSLVWGFLHHVNFHYYIIYPSSFLEQYQTFCTDRTENRLPDLQWTCLLLEVCACATQFLDSGDQRDLCSPVQALTERYHDTARDLGSAVRPGLGHLVHVQYLLLSCYWYKTEARLRESWYVLGASIREAQELGMHEECENGPRSEFEREMRRRVWCVLNVWDWQLASFLSRPSIICRADGCVGLPNPALDGGVLSAVVPLKLQSDLIDRLTRRYSMADGNMDPPEIHEYQQEIEAWIATFPRIYDRDSPDTSMDKTHPRIVFHRHYLQTLSLAMSLRPFKSYMTRPLDTDTKLRLRNDGVEICLRLVEEVRAFLASLHPRDSRFHFTLFITFDTAAFLCSAILQDGSLISSRGEEISHAIGSAVAVLSQLSGVAKAAKPSHSLLCRLFQRATGSLATVPVPTSRVRETAMATDCSPRSCSRDALTSSFDGPSQLDGAQTTIQTTTTLGPQSSQVVLEALASIDHLATIHRLEPPVLFPQTMSASYDSSNPACHIGKEILRHYAEVQHLV</sequence>
<dbReference type="Pfam" id="PF04082">
    <property type="entry name" value="Fungal_trans"/>
    <property type="match status" value="1"/>
</dbReference>
<dbReference type="GO" id="GO:0008270">
    <property type="term" value="F:zinc ion binding"/>
    <property type="evidence" value="ECO:0007669"/>
    <property type="project" value="InterPro"/>
</dbReference>
<dbReference type="GO" id="GO:0003677">
    <property type="term" value="F:DNA binding"/>
    <property type="evidence" value="ECO:0007669"/>
    <property type="project" value="InterPro"/>
</dbReference>
<evidence type="ECO:0000256" key="3">
    <source>
        <dbReference type="ARBA" id="ARBA00023242"/>
    </source>
</evidence>
<organism evidence="5 6">
    <name type="scientific">Microdochium trichocladiopsis</name>
    <dbReference type="NCBI Taxonomy" id="1682393"/>
    <lineage>
        <taxon>Eukaryota</taxon>
        <taxon>Fungi</taxon>
        <taxon>Dikarya</taxon>
        <taxon>Ascomycota</taxon>
        <taxon>Pezizomycotina</taxon>
        <taxon>Sordariomycetes</taxon>
        <taxon>Xylariomycetidae</taxon>
        <taxon>Xylariales</taxon>
        <taxon>Microdochiaceae</taxon>
        <taxon>Microdochium</taxon>
    </lineage>
</organism>
<dbReference type="InterPro" id="IPR001138">
    <property type="entry name" value="Zn2Cys6_DnaBD"/>
</dbReference>
<dbReference type="AlphaFoldDB" id="A0A9P8XR82"/>
<dbReference type="InterPro" id="IPR036864">
    <property type="entry name" value="Zn2-C6_fun-type_DNA-bd_sf"/>
</dbReference>
<evidence type="ECO:0000256" key="2">
    <source>
        <dbReference type="ARBA" id="ARBA00022723"/>
    </source>
</evidence>
<dbReference type="PROSITE" id="PS00463">
    <property type="entry name" value="ZN2_CY6_FUNGAL_1"/>
    <property type="match status" value="1"/>
</dbReference>